<sequence>MADQTGQLRFPMSSTAPNAALIDVNMRDFSAKGENNGQAAFDAGAYAWEQACGYVSKVRFIGRLAGVGTDTEIEEARAACRKAIEGIFLPTDDGDRLSIAPQMLKIAQDTYNQRDGAFINRILNSAPPADGISSPADYKHWALTDPSAPESWRKDAQGLVDAQRDIELAKNNNAKWLDKLSKEKPIWQSMWEFFSNQYKKVIQSFKDGTWKVGLTKLAIDAGFAILEEGAIKALQAGLIASGIGAGFAAVLQIIARVADKVTDVTRAERKFIPHGLALSARRVDASEKVHLPAHKEVPAGRVDATDLKPDETRALYEGNQGNSTGSPTPDHGEHGVDGGNKPQTKPQQAEPPPSSPRSNEELLRKYGGEVPSDSNGEFKKWWNDLTPDELDNLWADRDIRADIKSAVRSPGGSHEWLMTGMGPKLKRLGFSMDDIKGMTTPTKETGGPHALKPGHRWRHTTDAGKTGEGSGAMHQALQKEIEDATSREDLLQRLGRFGNSWLDDGVNSFPPSLRDAINGVTTK</sequence>
<comment type="caution">
    <text evidence="2">The sequence shown here is derived from an EMBL/GenBank/DDBJ whole genome shotgun (WGS) entry which is preliminary data.</text>
</comment>
<protein>
    <submittedName>
        <fullName evidence="2">Uncharacterized protein</fullName>
    </submittedName>
</protein>
<feature type="region of interest" description="Disordered" evidence="1">
    <location>
        <begin position="315"/>
        <end position="360"/>
    </location>
</feature>
<feature type="region of interest" description="Disordered" evidence="1">
    <location>
        <begin position="435"/>
        <end position="477"/>
    </location>
</feature>
<dbReference type="AlphaFoldDB" id="A0A839EXP3"/>
<keyword evidence="3" id="KW-1185">Reference proteome</keyword>
<reference evidence="2 3" key="1">
    <citation type="submission" date="2020-07" db="EMBL/GenBank/DDBJ databases">
        <title>Genomic Encyclopedia of Type Strains, Phase IV (KMG-V): Genome sequencing to study the core and pangenomes of soil and plant-associated prokaryotes.</title>
        <authorList>
            <person name="Whitman W."/>
        </authorList>
    </citation>
    <scope>NUCLEOTIDE SEQUENCE [LARGE SCALE GENOMIC DNA]</scope>
    <source>
        <strain evidence="2 3">AN3</strain>
    </source>
</reference>
<dbReference type="Proteomes" id="UP000549052">
    <property type="component" value="Unassembled WGS sequence"/>
</dbReference>
<organism evidence="2 3">
    <name type="scientific">Phyllobacterium myrsinacearum</name>
    <dbReference type="NCBI Taxonomy" id="28101"/>
    <lineage>
        <taxon>Bacteria</taxon>
        <taxon>Pseudomonadati</taxon>
        <taxon>Pseudomonadota</taxon>
        <taxon>Alphaproteobacteria</taxon>
        <taxon>Hyphomicrobiales</taxon>
        <taxon>Phyllobacteriaceae</taxon>
        <taxon>Phyllobacterium</taxon>
    </lineage>
</organism>
<dbReference type="EMBL" id="JACGXN010000022">
    <property type="protein sequence ID" value="MBA8882046.1"/>
    <property type="molecule type" value="Genomic_DNA"/>
</dbReference>
<evidence type="ECO:0000313" key="2">
    <source>
        <dbReference type="EMBL" id="MBA8882046.1"/>
    </source>
</evidence>
<evidence type="ECO:0000313" key="3">
    <source>
        <dbReference type="Proteomes" id="UP000549052"/>
    </source>
</evidence>
<gene>
    <name evidence="2" type="ORF">FHW16_005794</name>
</gene>
<dbReference type="RefSeq" id="WP_182552754.1">
    <property type="nucleotide sequence ID" value="NZ_JACGXN010000022.1"/>
</dbReference>
<accession>A0A839EXP3</accession>
<name>A0A839EXP3_9HYPH</name>
<evidence type="ECO:0000256" key="1">
    <source>
        <dbReference type="SAM" id="MobiDB-lite"/>
    </source>
</evidence>
<proteinExistence type="predicted"/>